<evidence type="ECO:0000256" key="1">
    <source>
        <dbReference type="SAM" id="MobiDB-lite"/>
    </source>
</evidence>
<feature type="transmembrane region" description="Helical" evidence="2">
    <location>
        <begin position="179"/>
        <end position="199"/>
    </location>
</feature>
<feature type="region of interest" description="Disordered" evidence="1">
    <location>
        <begin position="57"/>
        <end position="91"/>
    </location>
</feature>
<feature type="transmembrane region" description="Helical" evidence="2">
    <location>
        <begin position="141"/>
        <end position="167"/>
    </location>
</feature>
<dbReference type="Proteomes" id="UP001582793">
    <property type="component" value="Unassembled WGS sequence"/>
</dbReference>
<keyword evidence="4" id="KW-1185">Reference proteome</keyword>
<comment type="caution">
    <text evidence="3">The sequence shown here is derived from an EMBL/GenBank/DDBJ whole genome shotgun (WGS) entry which is preliminary data.</text>
</comment>
<keyword evidence="2" id="KW-1133">Transmembrane helix</keyword>
<organism evidence="3 4">
    <name type="scientific">Polymorphospora lycopeni</name>
    <dbReference type="NCBI Taxonomy" id="3140240"/>
    <lineage>
        <taxon>Bacteria</taxon>
        <taxon>Bacillati</taxon>
        <taxon>Actinomycetota</taxon>
        <taxon>Actinomycetes</taxon>
        <taxon>Micromonosporales</taxon>
        <taxon>Micromonosporaceae</taxon>
        <taxon>Polymorphospora</taxon>
    </lineage>
</organism>
<gene>
    <name evidence="3" type="ORF">AAFH96_10770</name>
</gene>
<feature type="transmembrane region" description="Helical" evidence="2">
    <location>
        <begin position="248"/>
        <end position="267"/>
    </location>
</feature>
<proteinExistence type="predicted"/>
<evidence type="ECO:0000256" key="2">
    <source>
        <dbReference type="SAM" id="Phobius"/>
    </source>
</evidence>
<keyword evidence="2" id="KW-0472">Membrane</keyword>
<evidence type="ECO:0000313" key="4">
    <source>
        <dbReference type="Proteomes" id="UP001582793"/>
    </source>
</evidence>
<sequence>MTLVNELKDRFGVEPVLRVLKIAPSTYYGWLARQAAPGPREIEDRRAGLAGLGQHDRAVHGRVRPDRPHQAPQAEPDPPRYTSGRAGPGQQGVHRADGLLGFGVALSWLVGREFTDGTITGLFALPVSRRVLVLAKLLSHLLWAVLVAIVLTAVVAVAGTLLGLGAWNGDVVAALGRQFVLTVLSALVAAPAGWAATLGRGPLPGIATTICLIVVAQVAVVAGPGAWLPVAAPALWALQPGTVAPAQLALVAAVPVGFAALTVTAWSRLQLDR</sequence>
<dbReference type="Pfam" id="PF12730">
    <property type="entry name" value="ABC2_membrane_4"/>
    <property type="match status" value="1"/>
</dbReference>
<keyword evidence="2" id="KW-0812">Transmembrane</keyword>
<name>A0ABV5CNT5_9ACTN</name>
<feature type="compositionally biased region" description="Basic and acidic residues" evidence="1">
    <location>
        <begin position="57"/>
        <end position="69"/>
    </location>
</feature>
<protein>
    <submittedName>
        <fullName evidence="3">ABC transporter permease</fullName>
    </submittedName>
</protein>
<accession>A0ABV5CNT5</accession>
<evidence type="ECO:0000313" key="3">
    <source>
        <dbReference type="EMBL" id="MFB6393587.1"/>
    </source>
</evidence>
<reference evidence="3 4" key="1">
    <citation type="submission" date="2024-04" db="EMBL/GenBank/DDBJ databases">
        <title>Polymorphospora sp. isolated from Baiyangdian Lake in Xiong'an New Area.</title>
        <authorList>
            <person name="Zhang X."/>
            <person name="Liu J."/>
        </authorList>
    </citation>
    <scope>NUCLEOTIDE SEQUENCE [LARGE SCALE GENOMIC DNA]</scope>
    <source>
        <strain evidence="3 4">2-325</strain>
    </source>
</reference>
<feature type="transmembrane region" description="Helical" evidence="2">
    <location>
        <begin position="206"/>
        <end position="228"/>
    </location>
</feature>
<dbReference type="RefSeq" id="WP_375734014.1">
    <property type="nucleotide sequence ID" value="NZ_JBCGDC010000023.1"/>
</dbReference>
<dbReference type="EMBL" id="JBCGDC010000023">
    <property type="protein sequence ID" value="MFB6393587.1"/>
    <property type="molecule type" value="Genomic_DNA"/>
</dbReference>